<accession>A0AA40K7C9</accession>
<evidence type="ECO:0000256" key="1">
    <source>
        <dbReference type="SAM" id="MobiDB-lite"/>
    </source>
</evidence>
<comment type="caution">
    <text evidence="2">The sequence shown here is derived from an EMBL/GenBank/DDBJ whole genome shotgun (WGS) entry which is preliminary data.</text>
</comment>
<reference evidence="2" key="1">
    <citation type="submission" date="2023-06" db="EMBL/GenBank/DDBJ databases">
        <title>Genome-scale phylogeny and comparative genomics of the fungal order Sordariales.</title>
        <authorList>
            <consortium name="Lawrence Berkeley National Laboratory"/>
            <person name="Hensen N."/>
            <person name="Bonometti L."/>
            <person name="Westerberg I."/>
            <person name="Brannstrom I.O."/>
            <person name="Guillou S."/>
            <person name="Cros-Aarteil S."/>
            <person name="Calhoun S."/>
            <person name="Haridas S."/>
            <person name="Kuo A."/>
            <person name="Mondo S."/>
            <person name="Pangilinan J."/>
            <person name="Riley R."/>
            <person name="Labutti K."/>
            <person name="Andreopoulos B."/>
            <person name="Lipzen A."/>
            <person name="Chen C."/>
            <person name="Yanf M."/>
            <person name="Daum C."/>
            <person name="Ng V."/>
            <person name="Clum A."/>
            <person name="Steindorff A."/>
            <person name="Ohm R."/>
            <person name="Martin F."/>
            <person name="Silar P."/>
            <person name="Natvig D."/>
            <person name="Lalanne C."/>
            <person name="Gautier V."/>
            <person name="Ament-Velasquez S.L."/>
            <person name="Kruys A."/>
            <person name="Hutchinson M.I."/>
            <person name="Powell A.J."/>
            <person name="Barry K."/>
            <person name="Miller A.N."/>
            <person name="Grigoriev I.V."/>
            <person name="Debuchy R."/>
            <person name="Gladieux P."/>
            <person name="Thoren M.H."/>
            <person name="Johannesson H."/>
        </authorList>
    </citation>
    <scope>NUCLEOTIDE SEQUENCE</scope>
    <source>
        <strain evidence="2">CBS 540.89</strain>
    </source>
</reference>
<feature type="compositionally biased region" description="Basic residues" evidence="1">
    <location>
        <begin position="1"/>
        <end position="16"/>
    </location>
</feature>
<keyword evidence="3" id="KW-1185">Reference proteome</keyword>
<organism evidence="2 3">
    <name type="scientific">Apiosordaria backusii</name>
    <dbReference type="NCBI Taxonomy" id="314023"/>
    <lineage>
        <taxon>Eukaryota</taxon>
        <taxon>Fungi</taxon>
        <taxon>Dikarya</taxon>
        <taxon>Ascomycota</taxon>
        <taxon>Pezizomycotina</taxon>
        <taxon>Sordariomycetes</taxon>
        <taxon>Sordariomycetidae</taxon>
        <taxon>Sordariales</taxon>
        <taxon>Lasiosphaeriaceae</taxon>
        <taxon>Apiosordaria</taxon>
    </lineage>
</organism>
<evidence type="ECO:0000313" key="2">
    <source>
        <dbReference type="EMBL" id="KAK0748693.1"/>
    </source>
</evidence>
<name>A0AA40K7C9_9PEZI</name>
<gene>
    <name evidence="2" type="ORF">B0T21DRAFT_26925</name>
</gene>
<protein>
    <submittedName>
        <fullName evidence="2">Uncharacterized protein</fullName>
    </submittedName>
</protein>
<dbReference type="Proteomes" id="UP001172159">
    <property type="component" value="Unassembled WGS sequence"/>
</dbReference>
<sequence>MPHGRFHPKCPCHQFRRTAPASSAKQAKQSKQSKASRNRVPTYSFLQSSSRPRRAVVRFSPYLDPISHIRRPCPPEPHDLHFLPPHLILDDHTKQQLGQHQQPTDIQYITYFSARAARYSFISSADSGPSPTTGLHSQLTAPDQLRLGIKARHSGGSCHQPFSRCCSCGRQGTRPACFLLLPGAQAKPSCQAPADVDLHTSSDTPFPLPPIIPLIHIPGPAADAVSCIIRSARPLPSLTAPLPIALGARRPSSSRLQIARCTLPCLACGCCLSLERSATRWRGA</sequence>
<feature type="compositionally biased region" description="Low complexity" evidence="1">
    <location>
        <begin position="21"/>
        <end position="35"/>
    </location>
</feature>
<dbReference type="EMBL" id="JAUKTV010000001">
    <property type="protein sequence ID" value="KAK0748693.1"/>
    <property type="molecule type" value="Genomic_DNA"/>
</dbReference>
<dbReference type="AlphaFoldDB" id="A0AA40K7C9"/>
<evidence type="ECO:0000313" key="3">
    <source>
        <dbReference type="Proteomes" id="UP001172159"/>
    </source>
</evidence>
<feature type="region of interest" description="Disordered" evidence="1">
    <location>
        <begin position="1"/>
        <end position="47"/>
    </location>
</feature>
<proteinExistence type="predicted"/>